<feature type="region of interest" description="Disordered" evidence="6">
    <location>
        <begin position="527"/>
        <end position="554"/>
    </location>
</feature>
<dbReference type="RefSeq" id="WP_109230405.1">
    <property type="nucleotide sequence ID" value="NZ_PYHR01000002.1"/>
</dbReference>
<keyword evidence="3 5" id="KW-0175">Coiled coil</keyword>
<evidence type="ECO:0000256" key="6">
    <source>
        <dbReference type="SAM" id="MobiDB-lite"/>
    </source>
</evidence>
<gene>
    <name evidence="7" type="ORF">C8046_16610</name>
</gene>
<dbReference type="PANTHER" id="PTHR30563">
    <property type="entry name" value="DNA RECOMBINATION PROTEIN RMUC"/>
    <property type="match status" value="1"/>
</dbReference>
<dbReference type="AlphaFoldDB" id="A0A2U1ZYM9"/>
<name>A0A2U1ZYM9_9MICO</name>
<evidence type="ECO:0000313" key="8">
    <source>
        <dbReference type="Proteomes" id="UP000245166"/>
    </source>
</evidence>
<feature type="coiled-coil region" evidence="5">
    <location>
        <begin position="134"/>
        <end position="161"/>
    </location>
</feature>
<evidence type="ECO:0000313" key="7">
    <source>
        <dbReference type="EMBL" id="PWD52022.1"/>
    </source>
</evidence>
<dbReference type="EMBL" id="PYHR01000002">
    <property type="protein sequence ID" value="PWD52022.1"/>
    <property type="molecule type" value="Genomic_DNA"/>
</dbReference>
<feature type="compositionally biased region" description="Low complexity" evidence="6">
    <location>
        <begin position="537"/>
        <end position="554"/>
    </location>
</feature>
<sequence length="554" mass="59970">MDIATLLAALLALAVGAVVGYLLAQGRTSTARTAAAAEVAALTSRLEGATAQLTEAREASATAVEQARAAADAAVEQARADGIGRVGEAERRGARAVAEAEDRHAATIEALEERHATAVGTLEQRHAETVLALRADNEKRVAELREDTKRLADEFDALSKKALAANTEAFLAQAEERLKRTHGEGAAELAKREEAVKQLVAPLAQTLTQVRDEMTTAEKARLEAHASLAQQVRGMQESSEMLRTETSALVNALRAPQVRGQWGEMQLRRTVEAAGMVEHVSFEEQVQLEGGKLRPDLVVSLPDGKQIIVDSKVAFNGYLEAMEARDDQTRAKRLAAHARHMRTHIDQLSGKEYWSHLDSTPEFTVMFVPSEVFLNAALEQDPTLQEYAFARNVVPATPATLVALLRTVAYTWRQEKLAAEANQVFSVGRELHKRLATFGTHLDQLARKLNGTVDQFNKMTSSLDARVVPQVRKFSALQGLEPALEVPPPLEVLAVPAQKSDLHAVELTDAEIERDRAEQQAALEAEGVQDDLLGEIAAGPSGSASRSTRGRASA</sequence>
<protein>
    <submittedName>
        <fullName evidence="7">DNA recombination protein RmuC</fullName>
    </submittedName>
</protein>
<dbReference type="Proteomes" id="UP000245166">
    <property type="component" value="Unassembled WGS sequence"/>
</dbReference>
<comment type="function">
    <text evidence="1">Involved in DNA recombination.</text>
</comment>
<dbReference type="GO" id="GO:0006310">
    <property type="term" value="P:DNA recombination"/>
    <property type="evidence" value="ECO:0007669"/>
    <property type="project" value="UniProtKB-KW"/>
</dbReference>
<proteinExistence type="inferred from homology"/>
<evidence type="ECO:0000256" key="2">
    <source>
        <dbReference type="ARBA" id="ARBA00009840"/>
    </source>
</evidence>
<keyword evidence="8" id="KW-1185">Reference proteome</keyword>
<evidence type="ECO:0000256" key="1">
    <source>
        <dbReference type="ARBA" id="ARBA00003416"/>
    </source>
</evidence>
<dbReference type="InterPro" id="IPR003798">
    <property type="entry name" value="DNA_recombination_RmuC"/>
</dbReference>
<comment type="similarity">
    <text evidence="2">Belongs to the RmuC family.</text>
</comment>
<organism evidence="7 8">
    <name type="scientific">Serinibacter arcticus</name>
    <dbReference type="NCBI Taxonomy" id="1655435"/>
    <lineage>
        <taxon>Bacteria</taxon>
        <taxon>Bacillati</taxon>
        <taxon>Actinomycetota</taxon>
        <taxon>Actinomycetes</taxon>
        <taxon>Micrococcales</taxon>
        <taxon>Beutenbergiaceae</taxon>
        <taxon>Serinibacter</taxon>
    </lineage>
</organism>
<reference evidence="7 8" key="1">
    <citation type="submission" date="2018-03" db="EMBL/GenBank/DDBJ databases">
        <title>Genome assembly of novel Miniimonas species PCH200.</title>
        <authorList>
            <person name="Thakur V."/>
            <person name="Kumar V."/>
            <person name="Singh D."/>
        </authorList>
    </citation>
    <scope>NUCLEOTIDE SEQUENCE [LARGE SCALE GENOMIC DNA]</scope>
    <source>
        <strain evidence="7 8">PCH200</strain>
    </source>
</reference>
<dbReference type="OrthoDB" id="370725at2"/>
<dbReference type="Pfam" id="PF02646">
    <property type="entry name" value="RmuC"/>
    <property type="match status" value="1"/>
</dbReference>
<evidence type="ECO:0000256" key="4">
    <source>
        <dbReference type="ARBA" id="ARBA00023172"/>
    </source>
</evidence>
<comment type="caution">
    <text evidence="7">The sequence shown here is derived from an EMBL/GenBank/DDBJ whole genome shotgun (WGS) entry which is preliminary data.</text>
</comment>
<dbReference type="PANTHER" id="PTHR30563:SF0">
    <property type="entry name" value="DNA RECOMBINATION PROTEIN RMUC"/>
    <property type="match status" value="1"/>
</dbReference>
<evidence type="ECO:0000256" key="3">
    <source>
        <dbReference type="ARBA" id="ARBA00023054"/>
    </source>
</evidence>
<keyword evidence="4" id="KW-0233">DNA recombination</keyword>
<accession>A0A2U1ZYM9</accession>
<evidence type="ECO:0000256" key="5">
    <source>
        <dbReference type="SAM" id="Coils"/>
    </source>
</evidence>